<protein>
    <submittedName>
        <fullName evidence="1">Uncharacterized protein</fullName>
    </submittedName>
</protein>
<accession>A0A0U3KDD6</accession>
<reference evidence="1" key="1">
    <citation type="submission" date="2015-10" db="EMBL/GenBank/DDBJ databases">
        <title>Biosynthesis of SCL-MCL polyhydroxyalkanoates by metagenomic clones in Pseudomonas putida.</title>
        <authorList>
            <person name="Cheng J."/>
            <person name="Charles T.C."/>
        </authorList>
    </citation>
    <scope>NUCLEOTIDE SEQUENCE</scope>
</reference>
<evidence type="ECO:0000313" key="1">
    <source>
        <dbReference type="EMBL" id="ALV86729.1"/>
    </source>
</evidence>
<sequence>MRVFLCLLVSAMVFAACLGGWWFYWPVWQVEARVKSRLPEPATASFSGVVYNKKTGTACGYVSASDPRGGPAGKTHFILMPDGELRLDPKDPIRGSTLQQLESLRRHADYLSLAYARCQVG</sequence>
<proteinExistence type="predicted"/>
<dbReference type="AlphaFoldDB" id="A0A0U3KDD6"/>
<dbReference type="PROSITE" id="PS51257">
    <property type="entry name" value="PROKAR_LIPOPROTEIN"/>
    <property type="match status" value="1"/>
</dbReference>
<dbReference type="EMBL" id="KT944273">
    <property type="protein sequence ID" value="ALV86729.1"/>
    <property type="molecule type" value="Genomic_DNA"/>
</dbReference>
<name>A0A0U3KDD6_9BACT</name>
<organism evidence="1">
    <name type="scientific">uncultured bacterium P1N3</name>
    <dbReference type="NCBI Taxonomy" id="1748283"/>
    <lineage>
        <taxon>Bacteria</taxon>
        <taxon>environmental samples</taxon>
    </lineage>
</organism>